<dbReference type="Proteomes" id="UP000050509">
    <property type="component" value="Unassembled WGS sequence"/>
</dbReference>
<accession>A0A0P9HGD3</accession>
<feature type="domain" description="RRXRR" evidence="1">
    <location>
        <begin position="3"/>
        <end position="117"/>
    </location>
</feature>
<evidence type="ECO:0000313" key="3">
    <source>
        <dbReference type="Proteomes" id="UP000050509"/>
    </source>
</evidence>
<gene>
    <name evidence="2" type="ORF">SE17_07250</name>
</gene>
<dbReference type="EMBL" id="LJCR01000166">
    <property type="protein sequence ID" value="KPV53846.1"/>
    <property type="molecule type" value="Genomic_DNA"/>
</dbReference>
<sequence>MKVFVRNHDGAPLMPCTPAKARKLLRAGKARMVARAPFTIQLGWQCEGHVQAVVVGIDKGSGMTGISCVGNGEVLLAAEIRHRRDVKEKLDTRRAHRRSRRLRKWYRPPRFLNRASSTRGGRLLRYQVRHPIWQTYPVLSYRIDLDWASVYGPEWALLARVQPYSAVLAVGSPVLVFFGGTPGA</sequence>
<dbReference type="InterPro" id="IPR025938">
    <property type="entry name" value="RRXRR_dom"/>
</dbReference>
<name>A0A0P9HGD3_9CHLR</name>
<keyword evidence="3" id="KW-1185">Reference proteome</keyword>
<organism evidence="2 3">
    <name type="scientific">Kouleothrix aurantiaca</name>
    <dbReference type="NCBI Taxonomy" id="186479"/>
    <lineage>
        <taxon>Bacteria</taxon>
        <taxon>Bacillati</taxon>
        <taxon>Chloroflexota</taxon>
        <taxon>Chloroflexia</taxon>
        <taxon>Chloroflexales</taxon>
        <taxon>Roseiflexineae</taxon>
        <taxon>Roseiflexaceae</taxon>
        <taxon>Kouleothrix</taxon>
    </lineage>
</organism>
<dbReference type="AlphaFoldDB" id="A0A0P9HGD3"/>
<dbReference type="Pfam" id="PF14239">
    <property type="entry name" value="RRXRR"/>
    <property type="match status" value="1"/>
</dbReference>
<protein>
    <recommendedName>
        <fullName evidence="1">RRXRR domain-containing protein</fullName>
    </recommendedName>
</protein>
<evidence type="ECO:0000259" key="1">
    <source>
        <dbReference type="Pfam" id="PF14239"/>
    </source>
</evidence>
<comment type="caution">
    <text evidence="2">The sequence shown here is derived from an EMBL/GenBank/DDBJ whole genome shotgun (WGS) entry which is preliminary data.</text>
</comment>
<proteinExistence type="predicted"/>
<reference evidence="2 3" key="1">
    <citation type="submission" date="2015-09" db="EMBL/GenBank/DDBJ databases">
        <title>Draft genome sequence of Kouleothrix aurantiaca JCM 19913.</title>
        <authorList>
            <person name="Hemp J."/>
        </authorList>
    </citation>
    <scope>NUCLEOTIDE SEQUENCE [LARGE SCALE GENOMIC DNA]</scope>
    <source>
        <strain evidence="2 3">COM-B</strain>
    </source>
</reference>
<evidence type="ECO:0000313" key="2">
    <source>
        <dbReference type="EMBL" id="KPV53846.1"/>
    </source>
</evidence>